<protein>
    <submittedName>
        <fullName evidence="10">Cation:proton antiporter</fullName>
    </submittedName>
</protein>
<keyword evidence="3 8" id="KW-0812">Transmembrane</keyword>
<evidence type="ECO:0000256" key="3">
    <source>
        <dbReference type="ARBA" id="ARBA00022692"/>
    </source>
</evidence>
<name>A0ABV8GIG8_9ACTN</name>
<evidence type="ECO:0000313" key="11">
    <source>
        <dbReference type="Proteomes" id="UP001595851"/>
    </source>
</evidence>
<evidence type="ECO:0000259" key="9">
    <source>
        <dbReference type="Pfam" id="PF00999"/>
    </source>
</evidence>
<sequence length="432" mass="44306">MSFDTAARFLIAVSLIVLCAHVTGSVLRLLRQPRVVGEIAGGLLIGPTAVGALWPDGHAAVFTPDVIRAVDLMAQLGLVFFVFLLGAELRVDRRDGWWGLLARLVAGALLVPFALGAVLGIATGERLAGAGVPQPAFVLFLGLALSITALPVLGRILVEYGLQHTRLGVLALTTAALGDGAAWAGLLLILAGVGAAGGGWLGLVPAAALGVVLVAVVRPLLRTLFRASGGGTGRTHLLAPAVIAGLMICAALSQMAGMHMAIGAFLFGLVMPRDLPHLEQFTASFRGFTMVVLLPLFFASIGLRMSLPELFGQASAVWLFCLVVAVAIGSKYGGTMAGAMLAGLPRRDAFVLGTLMNCRGVTELVVASVGLQHGLINELGFTVLVLVALVTTALTGPTLIMLRNSDESGTLDGPAGEAPRGAVTGAGAELGR</sequence>
<feature type="region of interest" description="Disordered" evidence="7">
    <location>
        <begin position="410"/>
        <end position="432"/>
    </location>
</feature>
<evidence type="ECO:0000256" key="6">
    <source>
        <dbReference type="ARBA" id="ARBA00023136"/>
    </source>
</evidence>
<organism evidence="10 11">
    <name type="scientific">Nonomuraea purpurea</name>
    <dbReference type="NCBI Taxonomy" id="1849276"/>
    <lineage>
        <taxon>Bacteria</taxon>
        <taxon>Bacillati</taxon>
        <taxon>Actinomycetota</taxon>
        <taxon>Actinomycetes</taxon>
        <taxon>Streptosporangiales</taxon>
        <taxon>Streptosporangiaceae</taxon>
        <taxon>Nonomuraea</taxon>
    </lineage>
</organism>
<keyword evidence="2" id="KW-0813">Transport</keyword>
<evidence type="ECO:0000256" key="2">
    <source>
        <dbReference type="ARBA" id="ARBA00022448"/>
    </source>
</evidence>
<dbReference type="InterPro" id="IPR050794">
    <property type="entry name" value="CPA2_transporter"/>
</dbReference>
<evidence type="ECO:0000256" key="5">
    <source>
        <dbReference type="ARBA" id="ARBA00023065"/>
    </source>
</evidence>
<evidence type="ECO:0000313" key="10">
    <source>
        <dbReference type="EMBL" id="MFC4013726.1"/>
    </source>
</evidence>
<feature type="transmembrane region" description="Helical" evidence="8">
    <location>
        <begin position="199"/>
        <end position="221"/>
    </location>
</feature>
<evidence type="ECO:0000256" key="1">
    <source>
        <dbReference type="ARBA" id="ARBA00004141"/>
    </source>
</evidence>
<dbReference type="EMBL" id="JBHSBI010000029">
    <property type="protein sequence ID" value="MFC4013726.1"/>
    <property type="molecule type" value="Genomic_DNA"/>
</dbReference>
<dbReference type="Gene3D" id="1.20.1530.20">
    <property type="match status" value="1"/>
</dbReference>
<dbReference type="Proteomes" id="UP001595851">
    <property type="component" value="Unassembled WGS sequence"/>
</dbReference>
<feature type="domain" description="Cation/H+ exchanger transmembrane" evidence="9">
    <location>
        <begin position="19"/>
        <end position="400"/>
    </location>
</feature>
<feature type="transmembrane region" description="Helical" evidence="8">
    <location>
        <begin position="310"/>
        <end position="329"/>
    </location>
</feature>
<evidence type="ECO:0000256" key="7">
    <source>
        <dbReference type="SAM" id="MobiDB-lite"/>
    </source>
</evidence>
<dbReference type="PANTHER" id="PTHR32468:SF0">
    <property type="entry name" value="K(+)_H(+) ANTIPORTER 1"/>
    <property type="match status" value="1"/>
</dbReference>
<dbReference type="PANTHER" id="PTHR32468">
    <property type="entry name" value="CATION/H + ANTIPORTER"/>
    <property type="match status" value="1"/>
</dbReference>
<keyword evidence="5" id="KW-0406">Ion transport</keyword>
<feature type="transmembrane region" description="Helical" evidence="8">
    <location>
        <begin position="66"/>
        <end position="85"/>
    </location>
</feature>
<keyword evidence="6 8" id="KW-0472">Membrane</keyword>
<dbReference type="RefSeq" id="WP_379533579.1">
    <property type="nucleotide sequence ID" value="NZ_JBHSBI010000029.1"/>
</dbReference>
<feature type="transmembrane region" description="Helical" evidence="8">
    <location>
        <begin position="242"/>
        <end position="271"/>
    </location>
</feature>
<evidence type="ECO:0000256" key="4">
    <source>
        <dbReference type="ARBA" id="ARBA00022989"/>
    </source>
</evidence>
<feature type="transmembrane region" description="Helical" evidence="8">
    <location>
        <begin position="383"/>
        <end position="402"/>
    </location>
</feature>
<feature type="transmembrane region" description="Helical" evidence="8">
    <location>
        <begin position="283"/>
        <end position="303"/>
    </location>
</feature>
<evidence type="ECO:0000256" key="8">
    <source>
        <dbReference type="SAM" id="Phobius"/>
    </source>
</evidence>
<keyword evidence="4 8" id="KW-1133">Transmembrane helix</keyword>
<feature type="transmembrane region" description="Helical" evidence="8">
    <location>
        <begin position="6"/>
        <end position="23"/>
    </location>
</feature>
<feature type="transmembrane region" description="Helical" evidence="8">
    <location>
        <begin position="35"/>
        <end position="54"/>
    </location>
</feature>
<comment type="caution">
    <text evidence="10">The sequence shown here is derived from an EMBL/GenBank/DDBJ whole genome shotgun (WGS) entry which is preliminary data.</text>
</comment>
<dbReference type="Pfam" id="PF00999">
    <property type="entry name" value="Na_H_Exchanger"/>
    <property type="match status" value="1"/>
</dbReference>
<dbReference type="InterPro" id="IPR038770">
    <property type="entry name" value="Na+/solute_symporter_sf"/>
</dbReference>
<reference evidence="11" key="1">
    <citation type="journal article" date="2019" name="Int. J. Syst. Evol. Microbiol.">
        <title>The Global Catalogue of Microorganisms (GCM) 10K type strain sequencing project: providing services to taxonomists for standard genome sequencing and annotation.</title>
        <authorList>
            <consortium name="The Broad Institute Genomics Platform"/>
            <consortium name="The Broad Institute Genome Sequencing Center for Infectious Disease"/>
            <person name="Wu L."/>
            <person name="Ma J."/>
        </authorList>
    </citation>
    <scope>NUCLEOTIDE SEQUENCE [LARGE SCALE GENOMIC DNA]</scope>
    <source>
        <strain evidence="11">TBRC 1276</strain>
    </source>
</reference>
<keyword evidence="11" id="KW-1185">Reference proteome</keyword>
<accession>A0ABV8GIG8</accession>
<gene>
    <name evidence="10" type="ORF">ACFOY2_41320</name>
</gene>
<feature type="transmembrane region" description="Helical" evidence="8">
    <location>
        <begin position="136"/>
        <end position="158"/>
    </location>
</feature>
<feature type="transmembrane region" description="Helical" evidence="8">
    <location>
        <begin position="97"/>
        <end position="124"/>
    </location>
</feature>
<proteinExistence type="predicted"/>
<comment type="subcellular location">
    <subcellularLocation>
        <location evidence="1">Membrane</location>
        <topology evidence="1">Multi-pass membrane protein</topology>
    </subcellularLocation>
</comment>
<feature type="transmembrane region" description="Helical" evidence="8">
    <location>
        <begin position="170"/>
        <end position="193"/>
    </location>
</feature>
<dbReference type="InterPro" id="IPR006153">
    <property type="entry name" value="Cation/H_exchanger_TM"/>
</dbReference>